<protein>
    <recommendedName>
        <fullName evidence="7">Cytosine-specific methyltransferase</fullName>
        <ecNumber evidence="7">2.1.1.37</ecNumber>
    </recommendedName>
</protein>
<dbReference type="GO" id="GO:0044027">
    <property type="term" value="P:negative regulation of gene expression via chromosomal CpG island methylation"/>
    <property type="evidence" value="ECO:0007669"/>
    <property type="project" value="TreeGrafter"/>
</dbReference>
<dbReference type="GO" id="GO:0032259">
    <property type="term" value="P:methylation"/>
    <property type="evidence" value="ECO:0007669"/>
    <property type="project" value="UniProtKB-KW"/>
</dbReference>
<dbReference type="PANTHER" id="PTHR10629">
    <property type="entry name" value="CYTOSINE-SPECIFIC METHYLTRANSFERASE"/>
    <property type="match status" value="1"/>
</dbReference>
<keyword evidence="4" id="KW-0680">Restriction system</keyword>
<dbReference type="PROSITE" id="PS00095">
    <property type="entry name" value="C5_MTASE_2"/>
    <property type="match status" value="1"/>
</dbReference>
<dbReference type="NCBIfam" id="TIGR00675">
    <property type="entry name" value="dcm"/>
    <property type="match status" value="1"/>
</dbReference>
<sequence length="375" mass="42327">MKIIDLFAGCGGLSLGFIQAGFSVEKAVEYDPVIANTYKRNHPEVDVIVDDIKNIDTSDMFVGTMADVIIGGPPCQGFSMAGARIRQGFIDDPRNYLFKHYFNVVKTVMPKVFVMENVKGISTMQGGKIFEEIKRIFQDPESLNGKPYRIYHKVINAADFGVPQRRERMIIIGTLIDEADIDVLWEKTIKDIKKEYPNYFDEVTVRDAIGNLAMISEDGVIDNLSPETAYEKFLASDTRTITNHTRSRHSKVAIERMRQIKNGENYTALNEQINSIHSGSYGRLCWNEQASTITTRFDTPAGGRFIHPDEDRTLTPREAARIQSFPDSYVFYGDKRSISRQIGNAVPPKVSYFLARLVRNLLGVENSENIGEGFI</sequence>
<evidence type="ECO:0000256" key="2">
    <source>
        <dbReference type="ARBA" id="ARBA00022679"/>
    </source>
</evidence>
<dbReference type="PANTHER" id="PTHR10629:SF52">
    <property type="entry name" value="DNA (CYTOSINE-5)-METHYLTRANSFERASE 1"/>
    <property type="match status" value="1"/>
</dbReference>
<dbReference type="RefSeq" id="WP_109747990.1">
    <property type="nucleotide sequence ID" value="NZ_JANKBI010000014.1"/>
</dbReference>
<reference evidence="8 9" key="1">
    <citation type="submission" date="2018-05" db="EMBL/GenBank/DDBJ databases">
        <authorList>
            <person name="Goeker M."/>
            <person name="Huntemann M."/>
            <person name="Clum A."/>
            <person name="Pillay M."/>
            <person name="Palaniappan K."/>
            <person name="Varghese N."/>
            <person name="Mikhailova N."/>
            <person name="Stamatis D."/>
            <person name="Reddy T."/>
            <person name="Daum C."/>
            <person name="Shapiro N."/>
            <person name="Ivanova N."/>
            <person name="Kyrpides N."/>
            <person name="Woyke T."/>
        </authorList>
    </citation>
    <scope>NUCLEOTIDE SEQUENCE [LARGE SCALE GENOMIC DNA]</scope>
    <source>
        <strain evidence="8 9">DSM 26524</strain>
    </source>
</reference>
<accession>A0AB73SZZ3</accession>
<keyword evidence="3 5" id="KW-0949">S-adenosyl-L-methionine</keyword>
<dbReference type="InterPro" id="IPR050390">
    <property type="entry name" value="C5-Methyltransferase"/>
</dbReference>
<evidence type="ECO:0000256" key="6">
    <source>
        <dbReference type="RuleBase" id="RU000416"/>
    </source>
</evidence>
<dbReference type="PROSITE" id="PS51679">
    <property type="entry name" value="SAM_MT_C5"/>
    <property type="match status" value="1"/>
</dbReference>
<comment type="catalytic activity">
    <reaction evidence="7">
        <text>a 2'-deoxycytidine in DNA + S-adenosyl-L-methionine = a 5-methyl-2'-deoxycytidine in DNA + S-adenosyl-L-homocysteine + H(+)</text>
        <dbReference type="Rhea" id="RHEA:13681"/>
        <dbReference type="Rhea" id="RHEA-COMP:11369"/>
        <dbReference type="Rhea" id="RHEA-COMP:11370"/>
        <dbReference type="ChEBI" id="CHEBI:15378"/>
        <dbReference type="ChEBI" id="CHEBI:57856"/>
        <dbReference type="ChEBI" id="CHEBI:59789"/>
        <dbReference type="ChEBI" id="CHEBI:85452"/>
        <dbReference type="ChEBI" id="CHEBI:85454"/>
        <dbReference type="EC" id="2.1.1.37"/>
    </reaction>
</comment>
<dbReference type="SUPFAM" id="SSF53335">
    <property type="entry name" value="S-adenosyl-L-methionine-dependent methyltransferases"/>
    <property type="match status" value="1"/>
</dbReference>
<dbReference type="PROSITE" id="PS00094">
    <property type="entry name" value="C5_MTASE_1"/>
    <property type="match status" value="1"/>
</dbReference>
<dbReference type="Pfam" id="PF00145">
    <property type="entry name" value="DNA_methylase"/>
    <property type="match status" value="1"/>
</dbReference>
<feature type="active site" evidence="5">
    <location>
        <position position="75"/>
    </location>
</feature>
<comment type="caution">
    <text evidence="8">The sequence shown here is derived from an EMBL/GenBank/DDBJ whole genome shotgun (WGS) entry which is preliminary data.</text>
</comment>
<dbReference type="PRINTS" id="PR00105">
    <property type="entry name" value="C5METTRFRASE"/>
</dbReference>
<dbReference type="GO" id="GO:0003677">
    <property type="term" value="F:DNA binding"/>
    <property type="evidence" value="ECO:0007669"/>
    <property type="project" value="TreeGrafter"/>
</dbReference>
<evidence type="ECO:0000256" key="4">
    <source>
        <dbReference type="ARBA" id="ARBA00022747"/>
    </source>
</evidence>
<keyword evidence="2 5" id="KW-0808">Transferase</keyword>
<dbReference type="GO" id="GO:0009307">
    <property type="term" value="P:DNA restriction-modification system"/>
    <property type="evidence" value="ECO:0007669"/>
    <property type="project" value="UniProtKB-KW"/>
</dbReference>
<dbReference type="InterPro" id="IPR018117">
    <property type="entry name" value="C5_DNA_meth_AS"/>
</dbReference>
<dbReference type="InterPro" id="IPR029063">
    <property type="entry name" value="SAM-dependent_MTases_sf"/>
</dbReference>
<gene>
    <name evidence="8" type="ORF">C7383_11496</name>
</gene>
<keyword evidence="9" id="KW-1185">Reference proteome</keyword>
<comment type="similarity">
    <text evidence="5 6">Belongs to the class I-like SAM-binding methyltransferase superfamily. C5-methyltransferase family.</text>
</comment>
<proteinExistence type="inferred from homology"/>
<evidence type="ECO:0000256" key="7">
    <source>
        <dbReference type="RuleBase" id="RU000417"/>
    </source>
</evidence>
<evidence type="ECO:0000313" key="9">
    <source>
        <dbReference type="Proteomes" id="UP000245412"/>
    </source>
</evidence>
<evidence type="ECO:0000313" key="8">
    <source>
        <dbReference type="EMBL" id="PWJ73128.1"/>
    </source>
</evidence>
<dbReference type="Gene3D" id="3.90.120.10">
    <property type="entry name" value="DNA Methylase, subunit A, domain 2"/>
    <property type="match status" value="1"/>
</dbReference>
<organism evidence="8 9">
    <name type="scientific">Murimonas intestini</name>
    <dbReference type="NCBI Taxonomy" id="1337051"/>
    <lineage>
        <taxon>Bacteria</taxon>
        <taxon>Bacillati</taxon>
        <taxon>Bacillota</taxon>
        <taxon>Clostridia</taxon>
        <taxon>Lachnospirales</taxon>
        <taxon>Lachnospiraceae</taxon>
        <taxon>Murimonas</taxon>
    </lineage>
</organism>
<dbReference type="InterPro" id="IPR031303">
    <property type="entry name" value="C5_meth_CS"/>
</dbReference>
<evidence type="ECO:0000256" key="3">
    <source>
        <dbReference type="ARBA" id="ARBA00022691"/>
    </source>
</evidence>
<dbReference type="Proteomes" id="UP000245412">
    <property type="component" value="Unassembled WGS sequence"/>
</dbReference>
<dbReference type="CDD" id="cd00315">
    <property type="entry name" value="Cyt_C5_DNA_methylase"/>
    <property type="match status" value="1"/>
</dbReference>
<dbReference type="InterPro" id="IPR001525">
    <property type="entry name" value="C5_MeTfrase"/>
</dbReference>
<keyword evidence="1 5" id="KW-0489">Methyltransferase</keyword>
<dbReference type="Gene3D" id="3.40.50.150">
    <property type="entry name" value="Vaccinia Virus protein VP39"/>
    <property type="match status" value="1"/>
</dbReference>
<evidence type="ECO:0000256" key="5">
    <source>
        <dbReference type="PROSITE-ProRule" id="PRU01016"/>
    </source>
</evidence>
<dbReference type="AlphaFoldDB" id="A0AB73SZZ3"/>
<dbReference type="EMBL" id="QGGY01000014">
    <property type="protein sequence ID" value="PWJ73128.1"/>
    <property type="molecule type" value="Genomic_DNA"/>
</dbReference>
<dbReference type="EC" id="2.1.1.37" evidence="7"/>
<evidence type="ECO:0000256" key="1">
    <source>
        <dbReference type="ARBA" id="ARBA00022603"/>
    </source>
</evidence>
<dbReference type="GO" id="GO:0003886">
    <property type="term" value="F:DNA (cytosine-5-)-methyltransferase activity"/>
    <property type="evidence" value="ECO:0007669"/>
    <property type="project" value="UniProtKB-EC"/>
</dbReference>
<name>A0AB73SZZ3_9FIRM</name>